<accession>A0A9P4JYN1</accession>
<dbReference type="EMBL" id="ML993865">
    <property type="protein sequence ID" value="KAF2204928.1"/>
    <property type="molecule type" value="Genomic_DNA"/>
</dbReference>
<comment type="caution">
    <text evidence="1">The sequence shown here is derived from an EMBL/GenBank/DDBJ whole genome shotgun (WGS) entry which is preliminary data.</text>
</comment>
<organism evidence="1 2">
    <name type="scientific">Delitschia confertaspora ATCC 74209</name>
    <dbReference type="NCBI Taxonomy" id="1513339"/>
    <lineage>
        <taxon>Eukaryota</taxon>
        <taxon>Fungi</taxon>
        <taxon>Dikarya</taxon>
        <taxon>Ascomycota</taxon>
        <taxon>Pezizomycotina</taxon>
        <taxon>Dothideomycetes</taxon>
        <taxon>Pleosporomycetidae</taxon>
        <taxon>Pleosporales</taxon>
        <taxon>Delitschiaceae</taxon>
        <taxon>Delitschia</taxon>
    </lineage>
</organism>
<reference evidence="1" key="1">
    <citation type="journal article" date="2020" name="Stud. Mycol.">
        <title>101 Dothideomycetes genomes: a test case for predicting lifestyles and emergence of pathogens.</title>
        <authorList>
            <person name="Haridas S."/>
            <person name="Albert R."/>
            <person name="Binder M."/>
            <person name="Bloem J."/>
            <person name="Labutti K."/>
            <person name="Salamov A."/>
            <person name="Andreopoulos B."/>
            <person name="Baker S."/>
            <person name="Barry K."/>
            <person name="Bills G."/>
            <person name="Bluhm B."/>
            <person name="Cannon C."/>
            <person name="Castanera R."/>
            <person name="Culley D."/>
            <person name="Daum C."/>
            <person name="Ezra D."/>
            <person name="Gonzalez J."/>
            <person name="Henrissat B."/>
            <person name="Kuo A."/>
            <person name="Liang C."/>
            <person name="Lipzen A."/>
            <person name="Lutzoni F."/>
            <person name="Magnuson J."/>
            <person name="Mondo S."/>
            <person name="Nolan M."/>
            <person name="Ohm R."/>
            <person name="Pangilinan J."/>
            <person name="Park H.-J."/>
            <person name="Ramirez L."/>
            <person name="Alfaro M."/>
            <person name="Sun H."/>
            <person name="Tritt A."/>
            <person name="Yoshinaga Y."/>
            <person name="Zwiers L.-H."/>
            <person name="Turgeon B."/>
            <person name="Goodwin S."/>
            <person name="Spatafora J."/>
            <person name="Crous P."/>
            <person name="Grigoriev I."/>
        </authorList>
    </citation>
    <scope>NUCLEOTIDE SEQUENCE</scope>
    <source>
        <strain evidence="1">ATCC 74209</strain>
    </source>
</reference>
<dbReference type="AlphaFoldDB" id="A0A9P4JYN1"/>
<evidence type="ECO:0000313" key="1">
    <source>
        <dbReference type="EMBL" id="KAF2204928.1"/>
    </source>
</evidence>
<proteinExistence type="predicted"/>
<gene>
    <name evidence="1" type="ORF">GQ43DRAFT_94816</name>
</gene>
<sequence length="115" mass="13071">MSLLDLSYMRWADLFLSVFIFVLSSRGNQIPTTRRYIYACLLVQTTYDPFSFLSPSAFMGIDYNCICAMPEAGAWIRYCIGGNSILDINSILMVFGELIITSCWSEHVRNGLMTQ</sequence>
<evidence type="ECO:0000313" key="2">
    <source>
        <dbReference type="Proteomes" id="UP000799536"/>
    </source>
</evidence>
<name>A0A9P4JYN1_9PLEO</name>
<keyword evidence="2" id="KW-1185">Reference proteome</keyword>
<protein>
    <submittedName>
        <fullName evidence="1">Uncharacterized protein</fullName>
    </submittedName>
</protein>
<dbReference type="Proteomes" id="UP000799536">
    <property type="component" value="Unassembled WGS sequence"/>
</dbReference>